<protein>
    <submittedName>
        <fullName evidence="4">Vesicle-associated protein 2-1</fullName>
    </submittedName>
</protein>
<dbReference type="GO" id="GO:0061817">
    <property type="term" value="P:endoplasmic reticulum-plasma membrane tethering"/>
    <property type="evidence" value="ECO:0007669"/>
    <property type="project" value="TreeGrafter"/>
</dbReference>
<dbReference type="PANTHER" id="PTHR10809:SF42">
    <property type="entry name" value="VESICLE-ASSOCIATED PROTEIN 2-1"/>
    <property type="match status" value="1"/>
</dbReference>
<sequence length="240" mass="27366">MPAAEGNQLISVHPNDLKFVIELEKPSFCDLKVVNNTENHVAFKVKTTSPKKYFVRPNTGIVQPMDSCLIQVTLQAQREYPPDMQCKDKFLLQSTIVPPNTNVDDLPTDTFNKDGTKDIRECQLKVHYISPSAQGNSGVEVYKSFPDQSPNSDYLTRKMQARNPISFLKFPSCFPESDFAAPERRTRRRGPANTASPTRTGFTEEEKTTEERSRILDRVRRRRGSGRDNSWVRVETLLVQ</sequence>
<evidence type="ECO:0000259" key="3">
    <source>
        <dbReference type="PROSITE" id="PS50202"/>
    </source>
</evidence>
<dbReference type="PROSITE" id="PS50202">
    <property type="entry name" value="MSP"/>
    <property type="match status" value="1"/>
</dbReference>
<dbReference type="FunFam" id="2.60.40.10:FF:000813">
    <property type="entry name" value="Vesicle-associated protein 1-1"/>
    <property type="match status" value="1"/>
</dbReference>
<dbReference type="InterPro" id="IPR013783">
    <property type="entry name" value="Ig-like_fold"/>
</dbReference>
<dbReference type="GO" id="GO:0090158">
    <property type="term" value="P:endoplasmic reticulum membrane organization"/>
    <property type="evidence" value="ECO:0007669"/>
    <property type="project" value="TreeGrafter"/>
</dbReference>
<feature type="compositionally biased region" description="Basic and acidic residues" evidence="2">
    <location>
        <begin position="202"/>
        <end position="212"/>
    </location>
</feature>
<name>A0A6A3A1C5_HIBSY</name>
<dbReference type="AlphaFoldDB" id="A0A6A3A1C5"/>
<dbReference type="InterPro" id="IPR000535">
    <property type="entry name" value="MSP_dom"/>
</dbReference>
<keyword evidence="5" id="KW-1185">Reference proteome</keyword>
<feature type="region of interest" description="Disordered" evidence="2">
    <location>
        <begin position="179"/>
        <end position="212"/>
    </location>
</feature>
<proteinExistence type="inferred from homology"/>
<organism evidence="4 5">
    <name type="scientific">Hibiscus syriacus</name>
    <name type="common">Rose of Sharon</name>
    <dbReference type="NCBI Taxonomy" id="106335"/>
    <lineage>
        <taxon>Eukaryota</taxon>
        <taxon>Viridiplantae</taxon>
        <taxon>Streptophyta</taxon>
        <taxon>Embryophyta</taxon>
        <taxon>Tracheophyta</taxon>
        <taxon>Spermatophyta</taxon>
        <taxon>Magnoliopsida</taxon>
        <taxon>eudicotyledons</taxon>
        <taxon>Gunneridae</taxon>
        <taxon>Pentapetalae</taxon>
        <taxon>rosids</taxon>
        <taxon>malvids</taxon>
        <taxon>Malvales</taxon>
        <taxon>Malvaceae</taxon>
        <taxon>Malvoideae</taxon>
        <taxon>Hibiscus</taxon>
    </lineage>
</organism>
<dbReference type="GO" id="GO:0005789">
    <property type="term" value="C:endoplasmic reticulum membrane"/>
    <property type="evidence" value="ECO:0007669"/>
    <property type="project" value="InterPro"/>
</dbReference>
<evidence type="ECO:0000256" key="1">
    <source>
        <dbReference type="ARBA" id="ARBA00008932"/>
    </source>
</evidence>
<dbReference type="PANTHER" id="PTHR10809">
    <property type="entry name" value="VESICLE-ASSOCIATED MEMBRANE PROTEIN-ASSOCIATED PROTEIN"/>
    <property type="match status" value="1"/>
</dbReference>
<accession>A0A6A3A1C5</accession>
<reference evidence="4" key="1">
    <citation type="submission" date="2019-09" db="EMBL/GenBank/DDBJ databases">
        <title>Draft genome information of white flower Hibiscus syriacus.</title>
        <authorList>
            <person name="Kim Y.-M."/>
        </authorList>
    </citation>
    <scope>NUCLEOTIDE SEQUENCE [LARGE SCALE GENOMIC DNA]</scope>
    <source>
        <strain evidence="4">YM2019G1</strain>
    </source>
</reference>
<comment type="caution">
    <text evidence="4">The sequence shown here is derived from an EMBL/GenBank/DDBJ whole genome shotgun (WGS) entry which is preliminary data.</text>
</comment>
<evidence type="ECO:0000256" key="2">
    <source>
        <dbReference type="SAM" id="MobiDB-lite"/>
    </source>
</evidence>
<feature type="domain" description="MSP" evidence="3">
    <location>
        <begin position="9"/>
        <end position="129"/>
    </location>
</feature>
<dbReference type="SUPFAM" id="SSF49354">
    <property type="entry name" value="PapD-like"/>
    <property type="match status" value="1"/>
</dbReference>
<dbReference type="EMBL" id="VEPZ02001047">
    <property type="protein sequence ID" value="KAE8698110.1"/>
    <property type="molecule type" value="Genomic_DNA"/>
</dbReference>
<dbReference type="Proteomes" id="UP000436088">
    <property type="component" value="Unassembled WGS sequence"/>
</dbReference>
<dbReference type="Pfam" id="PF00635">
    <property type="entry name" value="Motile_Sperm"/>
    <property type="match status" value="1"/>
</dbReference>
<dbReference type="GO" id="GO:0005886">
    <property type="term" value="C:plasma membrane"/>
    <property type="evidence" value="ECO:0007669"/>
    <property type="project" value="TreeGrafter"/>
</dbReference>
<evidence type="ECO:0000313" key="4">
    <source>
        <dbReference type="EMBL" id="KAE8698110.1"/>
    </source>
</evidence>
<evidence type="ECO:0000313" key="5">
    <source>
        <dbReference type="Proteomes" id="UP000436088"/>
    </source>
</evidence>
<gene>
    <name evidence="4" type="ORF">F3Y22_tig00110602pilonHSYRG00166</name>
</gene>
<dbReference type="InterPro" id="IPR008962">
    <property type="entry name" value="PapD-like_sf"/>
</dbReference>
<dbReference type="InterPro" id="IPR016763">
    <property type="entry name" value="VAP"/>
</dbReference>
<dbReference type="Gene3D" id="2.60.40.10">
    <property type="entry name" value="Immunoglobulins"/>
    <property type="match status" value="1"/>
</dbReference>
<comment type="similarity">
    <text evidence="1">Belongs to the VAMP-associated protein (VAP) (TC 9.B.17) family.</text>
</comment>